<comment type="caution">
    <text evidence="2">The sequence shown here is derived from an EMBL/GenBank/DDBJ whole genome shotgun (WGS) entry which is preliminary data.</text>
</comment>
<dbReference type="EMBL" id="JAEUBG010002645">
    <property type="protein sequence ID" value="KAH3684266.1"/>
    <property type="molecule type" value="Genomic_DNA"/>
</dbReference>
<feature type="region of interest" description="Disordered" evidence="1">
    <location>
        <begin position="1"/>
        <end position="27"/>
    </location>
</feature>
<feature type="compositionally biased region" description="Polar residues" evidence="1">
    <location>
        <begin position="1"/>
        <end position="11"/>
    </location>
</feature>
<reference evidence="2" key="1">
    <citation type="journal article" date="2021" name="Open Biol.">
        <title>Shared evolutionary footprints suggest mitochondrial oxidative damage underlies multiple complex I losses in fungi.</title>
        <authorList>
            <person name="Schikora-Tamarit M.A."/>
            <person name="Marcet-Houben M."/>
            <person name="Nosek J."/>
            <person name="Gabaldon T."/>
        </authorList>
    </citation>
    <scope>NUCLEOTIDE SEQUENCE</scope>
    <source>
        <strain evidence="2">CBS2887</strain>
    </source>
</reference>
<name>A0A9P8Q580_WICPI</name>
<evidence type="ECO:0000256" key="1">
    <source>
        <dbReference type="SAM" id="MobiDB-lite"/>
    </source>
</evidence>
<evidence type="ECO:0000313" key="3">
    <source>
        <dbReference type="Proteomes" id="UP000774326"/>
    </source>
</evidence>
<dbReference type="Proteomes" id="UP000774326">
    <property type="component" value="Unassembled WGS sequence"/>
</dbReference>
<gene>
    <name evidence="2" type="ORF">WICPIJ_004769</name>
</gene>
<protein>
    <submittedName>
        <fullName evidence="2">Uncharacterized protein</fullName>
    </submittedName>
</protein>
<organism evidence="2 3">
    <name type="scientific">Wickerhamomyces pijperi</name>
    <name type="common">Yeast</name>
    <name type="synonym">Pichia pijperi</name>
    <dbReference type="NCBI Taxonomy" id="599730"/>
    <lineage>
        <taxon>Eukaryota</taxon>
        <taxon>Fungi</taxon>
        <taxon>Dikarya</taxon>
        <taxon>Ascomycota</taxon>
        <taxon>Saccharomycotina</taxon>
        <taxon>Saccharomycetes</taxon>
        <taxon>Phaffomycetales</taxon>
        <taxon>Wickerhamomycetaceae</taxon>
        <taxon>Wickerhamomyces</taxon>
    </lineage>
</organism>
<sequence length="527" mass="61418">MTYSQEPTVASPQAVPTVETDQKTQPLKKVPKLTKRARIKLLQNVLDFVKSYESINTLSQIPEFQSLINDSSLIISLNSLNSATNPELWRSIESSHDRITDNVVTFNLDPSYFKTSYDSRTHEVAKQVIDIDESVIKAYMRGNTSVPQFVVVEIYIENDSRFVSNPLDILDNFDFSRLVDRFTNQRKRGRGRRGKANTGTNFIHLQVIKVGFKQERFNLGNLEEFLDIYKFGMFEWFNFGEPRAVCYKDGTVPASFQQQQDSAEEYYDWCYPEQTCGFTKALFDLRNSRVKFLSGKNYQSHFNEVNFIENASVEVITFDKFKPVSHQIKYAYQNQQSMIQYPELEVLDLCSEESIRGNMLQFNETFTNFLFSYFKHLISLNMSILAQSNGNLASQGFDLTKLNNFEHFKTFLISAYCRLMFMKPENDYFSLSRYFASSLENKLVVKDLRFDYFNLLNSLNYYKNDNGVVKTCTSFESSSSFSEIIKKSGIIDKISEELFQYFINIRELVFYNSNSEVQIEPEQMFRN</sequence>
<accession>A0A9P8Q580</accession>
<dbReference type="AlphaFoldDB" id="A0A9P8Q580"/>
<reference evidence="2" key="2">
    <citation type="submission" date="2021-01" db="EMBL/GenBank/DDBJ databases">
        <authorList>
            <person name="Schikora-Tamarit M.A."/>
        </authorList>
    </citation>
    <scope>NUCLEOTIDE SEQUENCE</scope>
    <source>
        <strain evidence="2">CBS2887</strain>
    </source>
</reference>
<evidence type="ECO:0000313" key="2">
    <source>
        <dbReference type="EMBL" id="KAH3684266.1"/>
    </source>
</evidence>
<proteinExistence type="predicted"/>
<keyword evidence="3" id="KW-1185">Reference proteome</keyword>